<sequence length="291" mass="31754">MAWFSFQKFKSPDHDCCSRISFHVALILSFGFAGIVISFMVFLAPVAMLMVYYALVKTHSTLILAINGIGCFIETVYIALFLVFAPRKARIATVKLLVLLNVVAYGAIVCLTLLLLKRSTRVHVIGWINVGFSVSVFAAPLGVMRHVIRTRSVDSLPFNLSCFLTVSAIVWFAYGFLIGDPYVAAPNVLGFLFGVAQIVLYIVYRDASCRQASEAKEDPEKGTVSQEGKLVLVNKPASMAGGSEVHPIEAKLHVVHGEGEADQRQVHREDGDGKNAAVLGEEVQRSTPPPV</sequence>
<dbReference type="FunFam" id="1.20.1280.290:FF:000003">
    <property type="entry name" value="Bidirectional sugar transporter SWEET"/>
    <property type="match status" value="1"/>
</dbReference>
<evidence type="ECO:0000313" key="12">
    <source>
        <dbReference type="EMBL" id="MQL80656.1"/>
    </source>
</evidence>
<protein>
    <recommendedName>
        <fullName evidence="10">Bidirectional sugar transporter SWEET</fullName>
    </recommendedName>
</protein>
<evidence type="ECO:0000256" key="11">
    <source>
        <dbReference type="SAM" id="MobiDB-lite"/>
    </source>
</evidence>
<evidence type="ECO:0000256" key="9">
    <source>
        <dbReference type="ARBA" id="ARBA00023136"/>
    </source>
</evidence>
<evidence type="ECO:0000256" key="5">
    <source>
        <dbReference type="ARBA" id="ARBA00022597"/>
    </source>
</evidence>
<keyword evidence="8 10" id="KW-1133">Transmembrane helix</keyword>
<evidence type="ECO:0000256" key="7">
    <source>
        <dbReference type="ARBA" id="ARBA00022737"/>
    </source>
</evidence>
<proteinExistence type="inferred from homology"/>
<evidence type="ECO:0000256" key="3">
    <source>
        <dbReference type="ARBA" id="ARBA00022448"/>
    </source>
</evidence>
<keyword evidence="9 10" id="KW-0472">Membrane</keyword>
<dbReference type="AlphaFoldDB" id="A0A843UF00"/>
<dbReference type="Pfam" id="PF03083">
    <property type="entry name" value="MtN3_slv"/>
    <property type="match status" value="2"/>
</dbReference>
<evidence type="ECO:0000256" key="6">
    <source>
        <dbReference type="ARBA" id="ARBA00022692"/>
    </source>
</evidence>
<name>A0A843UF00_COLES</name>
<evidence type="ECO:0000256" key="4">
    <source>
        <dbReference type="ARBA" id="ARBA00022475"/>
    </source>
</evidence>
<reference evidence="12" key="1">
    <citation type="submission" date="2017-07" db="EMBL/GenBank/DDBJ databases">
        <title>Taro Niue Genome Assembly and Annotation.</title>
        <authorList>
            <person name="Atibalentja N."/>
            <person name="Keating K."/>
            <person name="Fields C.J."/>
        </authorList>
    </citation>
    <scope>NUCLEOTIDE SEQUENCE</scope>
    <source>
        <strain evidence="12">Niue_2</strain>
        <tissue evidence="12">Leaf</tissue>
    </source>
</reference>
<feature type="compositionally biased region" description="Basic and acidic residues" evidence="11">
    <location>
        <begin position="259"/>
        <end position="273"/>
    </location>
</feature>
<dbReference type="GO" id="GO:0005886">
    <property type="term" value="C:plasma membrane"/>
    <property type="evidence" value="ECO:0007669"/>
    <property type="project" value="UniProtKB-SubCell"/>
</dbReference>
<feature type="transmembrane region" description="Helical" evidence="10">
    <location>
        <begin position="96"/>
        <end position="116"/>
    </location>
</feature>
<dbReference type="OrthoDB" id="409725at2759"/>
<feature type="region of interest" description="Disordered" evidence="11">
    <location>
        <begin position="259"/>
        <end position="291"/>
    </location>
</feature>
<dbReference type="GO" id="GO:0051119">
    <property type="term" value="F:sugar transmembrane transporter activity"/>
    <property type="evidence" value="ECO:0007669"/>
    <property type="project" value="InterPro"/>
</dbReference>
<comment type="function">
    <text evidence="10">Mediates both low-affinity uptake and efflux of sugar across the membrane.</text>
</comment>
<dbReference type="Proteomes" id="UP000652761">
    <property type="component" value="Unassembled WGS sequence"/>
</dbReference>
<comment type="subcellular location">
    <subcellularLocation>
        <location evidence="1">Cell membrane</location>
        <topology evidence="1">Multi-pass membrane protein</topology>
    </subcellularLocation>
</comment>
<organism evidence="12 13">
    <name type="scientific">Colocasia esculenta</name>
    <name type="common">Wild taro</name>
    <name type="synonym">Arum esculentum</name>
    <dbReference type="NCBI Taxonomy" id="4460"/>
    <lineage>
        <taxon>Eukaryota</taxon>
        <taxon>Viridiplantae</taxon>
        <taxon>Streptophyta</taxon>
        <taxon>Embryophyta</taxon>
        <taxon>Tracheophyta</taxon>
        <taxon>Spermatophyta</taxon>
        <taxon>Magnoliopsida</taxon>
        <taxon>Liliopsida</taxon>
        <taxon>Araceae</taxon>
        <taxon>Aroideae</taxon>
        <taxon>Colocasieae</taxon>
        <taxon>Colocasia</taxon>
    </lineage>
</organism>
<comment type="caution">
    <text evidence="12">The sequence shown here is derived from an EMBL/GenBank/DDBJ whole genome shotgun (WGS) entry which is preliminary data.</text>
</comment>
<dbReference type="InterPro" id="IPR004316">
    <property type="entry name" value="SWEET_rpt"/>
</dbReference>
<keyword evidence="7" id="KW-0677">Repeat</keyword>
<dbReference type="PANTHER" id="PTHR10791:SF22">
    <property type="entry name" value="BIDIRECTIONAL SUGAR TRANSPORTER SWEET11"/>
    <property type="match status" value="1"/>
</dbReference>
<evidence type="ECO:0000313" key="13">
    <source>
        <dbReference type="Proteomes" id="UP000652761"/>
    </source>
</evidence>
<dbReference type="Gene3D" id="1.20.1280.290">
    <property type="match status" value="1"/>
</dbReference>
<evidence type="ECO:0000256" key="1">
    <source>
        <dbReference type="ARBA" id="ARBA00004651"/>
    </source>
</evidence>
<keyword evidence="5 10" id="KW-0762">Sugar transport</keyword>
<evidence type="ECO:0000256" key="10">
    <source>
        <dbReference type="RuleBase" id="RU910715"/>
    </source>
</evidence>
<feature type="transmembrane region" description="Helical" evidence="10">
    <location>
        <begin position="21"/>
        <end position="54"/>
    </location>
</feature>
<comment type="caution">
    <text evidence="10">Lacks conserved residue(s) required for the propagation of feature annotation.</text>
</comment>
<feature type="transmembrane region" description="Helical" evidence="10">
    <location>
        <begin position="60"/>
        <end position="84"/>
    </location>
</feature>
<evidence type="ECO:0000256" key="8">
    <source>
        <dbReference type="ARBA" id="ARBA00022989"/>
    </source>
</evidence>
<evidence type="ECO:0000256" key="2">
    <source>
        <dbReference type="ARBA" id="ARBA00007809"/>
    </source>
</evidence>
<dbReference type="InterPro" id="IPR047664">
    <property type="entry name" value="SWEET"/>
</dbReference>
<feature type="transmembrane region" description="Helical" evidence="10">
    <location>
        <begin position="183"/>
        <end position="204"/>
    </location>
</feature>
<feature type="transmembrane region" description="Helical" evidence="10">
    <location>
        <begin position="122"/>
        <end position="144"/>
    </location>
</feature>
<dbReference type="EMBL" id="NMUH01000519">
    <property type="protein sequence ID" value="MQL80656.1"/>
    <property type="molecule type" value="Genomic_DNA"/>
</dbReference>
<comment type="similarity">
    <text evidence="2 10">Belongs to the SWEET sugar transporter family.</text>
</comment>
<accession>A0A843UF00</accession>
<keyword evidence="6 10" id="KW-0812">Transmembrane</keyword>
<feature type="transmembrane region" description="Helical" evidence="10">
    <location>
        <begin position="156"/>
        <end position="177"/>
    </location>
</feature>
<keyword evidence="3 10" id="KW-0813">Transport</keyword>
<gene>
    <name evidence="12" type="ORF">Taro_013090</name>
</gene>
<dbReference type="PANTHER" id="PTHR10791">
    <property type="entry name" value="RAG1-ACTIVATING PROTEIN 1"/>
    <property type="match status" value="1"/>
</dbReference>
<keyword evidence="4" id="KW-1003">Cell membrane</keyword>
<keyword evidence="13" id="KW-1185">Reference proteome</keyword>